<proteinExistence type="predicted"/>
<evidence type="ECO:0000313" key="4">
    <source>
        <dbReference type="Proteomes" id="UP001154111"/>
    </source>
</evidence>
<evidence type="ECO:0000313" key="1">
    <source>
        <dbReference type="EMBL" id="CAH2762860.1"/>
    </source>
</evidence>
<dbReference type="AlphaFoldDB" id="A0AAU9VLA9"/>
<dbReference type="EMBL" id="OW659477">
    <property type="protein sequence ID" value="CAH2762890.1"/>
    <property type="molecule type" value="Genomic_DNA"/>
</dbReference>
<dbReference type="Proteomes" id="UP001154095">
    <property type="component" value="Chromosome"/>
</dbReference>
<evidence type="ECO:0000313" key="3">
    <source>
        <dbReference type="Proteomes" id="UP001154095"/>
    </source>
</evidence>
<keyword evidence="3" id="KW-1185">Reference proteome</keyword>
<dbReference type="EMBL" id="OW659496">
    <property type="protein sequence ID" value="CAH2762860.1"/>
    <property type="molecule type" value="Genomic_DNA"/>
</dbReference>
<reference evidence="2" key="1">
    <citation type="submission" date="2022-04" db="EMBL/GenBank/DDBJ databases">
        <authorList>
            <person name="Forde T."/>
        </authorList>
    </citation>
    <scope>NUCLEOTIDE SEQUENCE</scope>
    <source>
        <strain evidence="2">A18Y016a</strain>
        <strain evidence="1">A18Y020d</strain>
    </source>
</reference>
<dbReference type="SUPFAM" id="SSF160527">
    <property type="entry name" value="V-type ATPase subunit E-like"/>
    <property type="match status" value="1"/>
</dbReference>
<accession>A0AAU9VLA9</accession>
<organism evidence="2 4">
    <name type="scientific">Erysipelothrix amsterdamensis</name>
    <dbReference type="NCBI Taxonomy" id="2929157"/>
    <lineage>
        <taxon>Bacteria</taxon>
        <taxon>Bacillati</taxon>
        <taxon>Bacillota</taxon>
        <taxon>Erysipelotrichia</taxon>
        <taxon>Erysipelotrichales</taxon>
        <taxon>Erysipelotrichaceae</taxon>
        <taxon>Erysipelothrix</taxon>
    </lineage>
</organism>
<sequence>MAGEKAKVSKEIVSIIDEEAHNYTEMSQRAQKEKVDAELSAYKLQVEHSIKSRIKSIKDREEKKRSRVESELRFSVQKRLRMRRQELLESFGNDLKEDVIRFRESDNYKQYLDDCLKVLNLNETSSVVISIREEDQSFFNLKNARFKFIDLELGGFLCEVGNVVHDYTLDSRFNSAMEYFVQESKLWI</sequence>
<dbReference type="RefSeq" id="WP_254006632.1">
    <property type="nucleotide sequence ID" value="NZ_OW659477.1"/>
</dbReference>
<protein>
    <submittedName>
        <fullName evidence="2">ATPase</fullName>
    </submittedName>
</protein>
<gene>
    <name evidence="2" type="primary">atpE_2</name>
    <name evidence="2" type="ORF">ERYAMS2_01428</name>
    <name evidence="1" type="ORF">ERYAMS_01134</name>
</gene>
<dbReference type="Proteomes" id="UP001154111">
    <property type="component" value="Chromosome"/>
</dbReference>
<name>A0AAU9VLA9_9FIRM</name>
<evidence type="ECO:0000313" key="2">
    <source>
        <dbReference type="EMBL" id="CAH2762890.1"/>
    </source>
</evidence>